<feature type="chain" id="PRO_5038761755" evidence="2">
    <location>
        <begin position="22"/>
        <end position="403"/>
    </location>
</feature>
<protein>
    <submittedName>
        <fullName evidence="3">Secreted protein</fullName>
    </submittedName>
</protein>
<feature type="compositionally biased region" description="Polar residues" evidence="1">
    <location>
        <begin position="358"/>
        <end position="368"/>
    </location>
</feature>
<feature type="region of interest" description="Disordered" evidence="1">
    <location>
        <begin position="335"/>
        <end position="379"/>
    </location>
</feature>
<dbReference type="RefSeq" id="WP_011874829.1">
    <property type="nucleotide sequence ID" value="NC_009142.1"/>
</dbReference>
<dbReference type="Proteomes" id="UP000006728">
    <property type="component" value="Chromosome"/>
</dbReference>
<keyword evidence="2" id="KW-0732">Signal</keyword>
<reference evidence="3 4" key="1">
    <citation type="journal article" date="2007" name="Nat. Biotechnol.">
        <title>Complete genome sequence of the erythromycin-producing bacterium Saccharopolyspora erythraea NRRL23338.</title>
        <authorList>
            <person name="Oliynyk M."/>
            <person name="Samborskyy M."/>
            <person name="Lester J.B."/>
            <person name="Mironenko T."/>
            <person name="Scott N."/>
            <person name="Dickens S."/>
            <person name="Haydock S.F."/>
            <person name="Leadlay P.F."/>
        </authorList>
    </citation>
    <scope>NUCLEOTIDE SEQUENCE [LARGE SCALE GENOMIC DNA]</scope>
    <source>
        <strain evidence="4">ATCC 11635 / DSM 40517 / JCM 4748 / NBRC 13426 / NCIMB 8594 / NRRL 2338</strain>
    </source>
</reference>
<dbReference type="STRING" id="405948.SACE_5765"/>
<dbReference type="AlphaFoldDB" id="A4FLM5"/>
<proteinExistence type="predicted"/>
<keyword evidence="4" id="KW-1185">Reference proteome</keyword>
<dbReference type="HOGENOM" id="CLU_034353_1_1_11"/>
<evidence type="ECO:0000313" key="3">
    <source>
        <dbReference type="EMBL" id="CAM04950.1"/>
    </source>
</evidence>
<name>A4FLM5_SACEN</name>
<gene>
    <name evidence="3" type="ordered locus">SACE_5765</name>
</gene>
<sequence length="403" mass="42233">MLATLAVPVLIAVPAAGTTSAAAPTLTALDATFTVSERGSFDTYGARVAALDGLLEKAPVDTVFGEANRDAVDAGAGSCPAGIPAPDASWFCWYGAQNDPPNDDAGTENWMPQGITGSWDAAAGGGTSARGLLVSWYDAQNLGKGVRISFVDNSDPANVRYRHALLVEPTAGDDFRGVTVPDGKSLHAGGIAWVGHHLYVVDTDRGVRVFDLDHIWRTAADPSKSKIGNDGNGNFHAFDYRFVIPQVGEYTQDGTCVRPAPNPKTDPLCWSYVGVDHSSNSLVTGEYISGKPGGRVVHWPIDETTGRLVTGGGGAVSSVAAYQTSRTNVQGATSHDGTFWLSSSTGRGNDGQLHRTRVGQSGTTSATPTGPEDLSFDPASGDLWSVSEWPELRVVFRTPNAAG</sequence>
<feature type="signal peptide" evidence="2">
    <location>
        <begin position="1"/>
        <end position="21"/>
    </location>
</feature>
<accession>A4FLM5</accession>
<feature type="compositionally biased region" description="Polar residues" evidence="1">
    <location>
        <begin position="335"/>
        <end position="347"/>
    </location>
</feature>
<dbReference type="OrthoDB" id="618894at2"/>
<dbReference type="SUPFAM" id="SSF75011">
    <property type="entry name" value="3-carboxy-cis,cis-mucoante lactonizing enzyme"/>
    <property type="match status" value="1"/>
</dbReference>
<evidence type="ECO:0000256" key="2">
    <source>
        <dbReference type="SAM" id="SignalP"/>
    </source>
</evidence>
<evidence type="ECO:0000313" key="4">
    <source>
        <dbReference type="Proteomes" id="UP000006728"/>
    </source>
</evidence>
<dbReference type="EMBL" id="AM420293">
    <property type="protein sequence ID" value="CAM04950.1"/>
    <property type="molecule type" value="Genomic_DNA"/>
</dbReference>
<evidence type="ECO:0000256" key="1">
    <source>
        <dbReference type="SAM" id="MobiDB-lite"/>
    </source>
</evidence>
<organism evidence="3 4">
    <name type="scientific">Saccharopolyspora erythraea (strain ATCC 11635 / DSM 40517 / JCM 4748 / NBRC 13426 / NCIMB 8594 / NRRL 2338)</name>
    <dbReference type="NCBI Taxonomy" id="405948"/>
    <lineage>
        <taxon>Bacteria</taxon>
        <taxon>Bacillati</taxon>
        <taxon>Actinomycetota</taxon>
        <taxon>Actinomycetes</taxon>
        <taxon>Pseudonocardiales</taxon>
        <taxon>Pseudonocardiaceae</taxon>
        <taxon>Saccharopolyspora</taxon>
    </lineage>
</organism>
<dbReference type="eggNOG" id="ENOG502ZAMQ">
    <property type="taxonomic scope" value="Bacteria"/>
</dbReference>
<dbReference type="KEGG" id="sen:SACE_5765"/>